<dbReference type="AlphaFoldDB" id="W0RUH8"/>
<evidence type="ECO:0000313" key="1">
    <source>
        <dbReference type="EMBL" id="AHG93208.1"/>
    </source>
</evidence>
<evidence type="ECO:0000313" key="2">
    <source>
        <dbReference type="Proteomes" id="UP000019151"/>
    </source>
</evidence>
<dbReference type="InParanoid" id="W0RUH8"/>
<dbReference type="Proteomes" id="UP000019151">
    <property type="component" value="Plasmid 2"/>
</dbReference>
<dbReference type="HOGENOM" id="CLU_2616949_0_0_0"/>
<keyword evidence="2" id="KW-1185">Reference proteome</keyword>
<dbReference type="RefSeq" id="WP_148306601.1">
    <property type="nucleotide sequence ID" value="NZ_CP007130.1"/>
</dbReference>
<accession>W0RUH8</accession>
<dbReference type="KEGG" id="gba:J421_5673"/>
<gene>
    <name evidence="1" type="ORF">J421_5673</name>
</gene>
<geneLocation type="plasmid" evidence="1 2">
    <name>2</name>
</geneLocation>
<sequence length="78" mass="8574">MAALRATVTDLVDRMKALGLPLDRIEAAVEMLLREHGTPRPGPTLHTGDALPATGSAATVRARLFDWCVGAYRDDEWW</sequence>
<protein>
    <submittedName>
        <fullName evidence="1">Uncharacterized protein</fullName>
    </submittedName>
</protein>
<proteinExistence type="predicted"/>
<reference evidence="1 2" key="1">
    <citation type="journal article" date="2014" name="Genome Announc.">
        <title>Genome Sequence and Methylome of Soil Bacterium Gemmatirosa kalamazoonensis KBS708T, a Member of the Rarely Cultivated Gemmatimonadetes Phylum.</title>
        <authorList>
            <person name="Debruyn J.M."/>
            <person name="Radosevich M."/>
            <person name="Wommack K.E."/>
            <person name="Polson S.W."/>
            <person name="Hauser L.J."/>
            <person name="Fawaz M.N."/>
            <person name="Korlach J."/>
            <person name="Tsai Y.C."/>
        </authorList>
    </citation>
    <scope>NUCLEOTIDE SEQUENCE [LARGE SCALE GENOMIC DNA]</scope>
    <source>
        <strain evidence="1 2">KBS708</strain>
        <plasmid evidence="2">Plasmid 2</plasmid>
    </source>
</reference>
<dbReference type="EMBL" id="CP007130">
    <property type="protein sequence ID" value="AHG93208.1"/>
    <property type="molecule type" value="Genomic_DNA"/>
</dbReference>
<name>W0RUH8_9BACT</name>
<organism evidence="1 2">
    <name type="scientific">Gemmatirosa kalamazoonensis</name>
    <dbReference type="NCBI Taxonomy" id="861299"/>
    <lineage>
        <taxon>Bacteria</taxon>
        <taxon>Pseudomonadati</taxon>
        <taxon>Gemmatimonadota</taxon>
        <taxon>Gemmatimonadia</taxon>
        <taxon>Gemmatimonadales</taxon>
        <taxon>Gemmatimonadaceae</taxon>
        <taxon>Gemmatirosa</taxon>
    </lineage>
</organism>
<keyword evidence="1" id="KW-0614">Plasmid</keyword>